<dbReference type="InterPro" id="IPR024883">
    <property type="entry name" value="Neurensin"/>
</dbReference>
<dbReference type="PANTHER" id="PTHR14796">
    <property type="entry name" value="NEURENSIN 1-RELATED"/>
    <property type="match status" value="1"/>
</dbReference>
<dbReference type="GO" id="GO:0030133">
    <property type="term" value="C:transport vesicle"/>
    <property type="evidence" value="ECO:0007669"/>
    <property type="project" value="InterPro"/>
</dbReference>
<proteinExistence type="predicted"/>
<dbReference type="GO" id="GO:0007399">
    <property type="term" value="P:nervous system development"/>
    <property type="evidence" value="ECO:0007669"/>
    <property type="project" value="TreeGrafter"/>
</dbReference>
<dbReference type="GO" id="GO:0043005">
    <property type="term" value="C:neuron projection"/>
    <property type="evidence" value="ECO:0007669"/>
    <property type="project" value="TreeGrafter"/>
</dbReference>
<evidence type="ECO:0000313" key="3">
    <source>
        <dbReference type="Proteomes" id="UP000095287"/>
    </source>
</evidence>
<feature type="transmembrane region" description="Helical" evidence="2">
    <location>
        <begin position="388"/>
        <end position="411"/>
    </location>
</feature>
<reference evidence="4" key="1">
    <citation type="submission" date="2016-11" db="UniProtKB">
        <authorList>
            <consortium name="WormBaseParasite"/>
        </authorList>
    </citation>
    <scope>IDENTIFICATION</scope>
</reference>
<keyword evidence="2" id="KW-0472">Membrane</keyword>
<name>A0A1I8AHN5_9BILA</name>
<dbReference type="Pfam" id="PF14927">
    <property type="entry name" value="Neurensin"/>
    <property type="match status" value="1"/>
</dbReference>
<feature type="transmembrane region" description="Helical" evidence="2">
    <location>
        <begin position="324"/>
        <end position="346"/>
    </location>
</feature>
<feature type="region of interest" description="Disordered" evidence="1">
    <location>
        <begin position="432"/>
        <end position="508"/>
    </location>
</feature>
<dbReference type="WBParaSite" id="L893_g570.t1">
    <property type="protein sequence ID" value="L893_g570.t1"/>
    <property type="gene ID" value="L893_g570"/>
</dbReference>
<dbReference type="Proteomes" id="UP000095287">
    <property type="component" value="Unplaced"/>
</dbReference>
<keyword evidence="2" id="KW-1133">Transmembrane helix</keyword>
<accession>A0A1I8AHN5</accession>
<keyword evidence="2" id="KW-0812">Transmembrane</keyword>
<dbReference type="AlphaFoldDB" id="A0A1I8AHN5"/>
<dbReference type="PANTHER" id="PTHR14796:SF3">
    <property type="entry name" value="NEURENSIN 1-LIKE-RELATED"/>
    <property type="match status" value="1"/>
</dbReference>
<evidence type="ECO:0000256" key="2">
    <source>
        <dbReference type="SAM" id="Phobius"/>
    </source>
</evidence>
<feature type="compositionally biased region" description="Low complexity" evidence="1">
    <location>
        <begin position="442"/>
        <end position="456"/>
    </location>
</feature>
<sequence length="508" mass="54387">MRSNKALGPSDDFYGDEGMDPLKEPRFDVSRECFHGMLSQRPSVVDVEFPEGSLSGNVDVFREPSIANGYFLFRRKPSASPIFDSKSNPWSLRHVSLCKNTEFPTSTPCALGHASQSRGVNKSSRSLGQLCPAAFFDEYVTSRKVIFEAPMPTQESSKQSALSTCAMEASNSVDGLGNGVSGFLVTWCALSSTATSYYSTYSVLFLGLQALIGQANPVVRLPTCLSVFGRSPGPSCNHPHPDVLTSMGGFNLGLTKKEKLSPPGPKPTALVDAVTAPPSGGFGIRNYIHQFYASPTVEDIDTSGAWYLLPPPPAQRRGLYICRLLTVVGLLMLIGGAAAIAVGYTWPHEALEDSIVKIAIYQDDDGNFYVPPEKLAEILKDPMRHWKMTGFCVFAFGAVLMALGLLIPTFASCVGGTRLAAFASEDATPNEPPIRIYPAAPGRSDTITSTGSTGSTKKAPAAKISPTSGPVPVMEEIAKVQPATQKEADTVSADDLLIDDSDKARLIE</sequence>
<organism evidence="3 4">
    <name type="scientific">Steinernema glaseri</name>
    <dbReference type="NCBI Taxonomy" id="37863"/>
    <lineage>
        <taxon>Eukaryota</taxon>
        <taxon>Metazoa</taxon>
        <taxon>Ecdysozoa</taxon>
        <taxon>Nematoda</taxon>
        <taxon>Chromadorea</taxon>
        <taxon>Rhabditida</taxon>
        <taxon>Tylenchina</taxon>
        <taxon>Panagrolaimomorpha</taxon>
        <taxon>Strongyloidoidea</taxon>
        <taxon>Steinernematidae</taxon>
        <taxon>Steinernema</taxon>
    </lineage>
</organism>
<protein>
    <submittedName>
        <fullName evidence="4">Transmembrane protein</fullName>
    </submittedName>
</protein>
<keyword evidence="3" id="KW-1185">Reference proteome</keyword>
<dbReference type="GO" id="GO:0043025">
    <property type="term" value="C:neuronal cell body"/>
    <property type="evidence" value="ECO:0007669"/>
    <property type="project" value="TreeGrafter"/>
</dbReference>
<evidence type="ECO:0000313" key="4">
    <source>
        <dbReference type="WBParaSite" id="L893_g570.t1"/>
    </source>
</evidence>
<evidence type="ECO:0000256" key="1">
    <source>
        <dbReference type="SAM" id="MobiDB-lite"/>
    </source>
</evidence>